<dbReference type="EC" id="2.4.1.117" evidence="4"/>
<dbReference type="SUPFAM" id="SSF53448">
    <property type="entry name" value="Nucleotide-diphospho-sugar transferases"/>
    <property type="match status" value="1"/>
</dbReference>
<dbReference type="STRING" id="926569.ANT_00990"/>
<evidence type="ECO:0000256" key="9">
    <source>
        <dbReference type="ARBA" id="ARBA00022968"/>
    </source>
</evidence>
<gene>
    <name evidence="14" type="ordered locus">ANT_00990</name>
</gene>
<keyword evidence="9" id="KW-0735">Signal-anchor</keyword>
<evidence type="ECO:0000256" key="2">
    <source>
        <dbReference type="ARBA" id="ARBA00004922"/>
    </source>
</evidence>
<dbReference type="Proteomes" id="UP000008922">
    <property type="component" value="Chromosome"/>
</dbReference>
<dbReference type="GO" id="GO:0006487">
    <property type="term" value="P:protein N-linked glycosylation"/>
    <property type="evidence" value="ECO:0007669"/>
    <property type="project" value="TreeGrafter"/>
</dbReference>
<dbReference type="InterPro" id="IPR001173">
    <property type="entry name" value="Glyco_trans_2-like"/>
</dbReference>
<organism evidence="14 15">
    <name type="scientific">Anaerolinea thermophila (strain DSM 14523 / JCM 11388 / NBRC 100420 / UNI-1)</name>
    <dbReference type="NCBI Taxonomy" id="926569"/>
    <lineage>
        <taxon>Bacteria</taxon>
        <taxon>Bacillati</taxon>
        <taxon>Chloroflexota</taxon>
        <taxon>Anaerolineae</taxon>
        <taxon>Anaerolineales</taxon>
        <taxon>Anaerolineaceae</taxon>
        <taxon>Anaerolinea</taxon>
    </lineage>
</organism>
<keyword evidence="8" id="KW-0256">Endoplasmic reticulum</keyword>
<dbReference type="eggNOG" id="COG1215">
    <property type="taxonomic scope" value="Bacteria"/>
</dbReference>
<evidence type="ECO:0000313" key="14">
    <source>
        <dbReference type="EMBL" id="BAJ62133.1"/>
    </source>
</evidence>
<evidence type="ECO:0000256" key="5">
    <source>
        <dbReference type="ARBA" id="ARBA00022676"/>
    </source>
</evidence>
<evidence type="ECO:0000256" key="6">
    <source>
        <dbReference type="ARBA" id="ARBA00022679"/>
    </source>
</evidence>
<evidence type="ECO:0000256" key="7">
    <source>
        <dbReference type="ARBA" id="ARBA00022692"/>
    </source>
</evidence>
<keyword evidence="10" id="KW-1133">Transmembrane helix</keyword>
<evidence type="ECO:0000256" key="8">
    <source>
        <dbReference type="ARBA" id="ARBA00022824"/>
    </source>
</evidence>
<dbReference type="EMBL" id="AP012029">
    <property type="protein sequence ID" value="BAJ62133.1"/>
    <property type="molecule type" value="Genomic_DNA"/>
</dbReference>
<dbReference type="AlphaFoldDB" id="E8MYZ0"/>
<comment type="pathway">
    <text evidence="2">Protein modification; protein glycosylation.</text>
</comment>
<evidence type="ECO:0000259" key="13">
    <source>
        <dbReference type="Pfam" id="PF00535"/>
    </source>
</evidence>
<proteinExistence type="inferred from homology"/>
<dbReference type="CDD" id="cd04188">
    <property type="entry name" value="DPG_synthase"/>
    <property type="match status" value="1"/>
</dbReference>
<keyword evidence="7" id="KW-0812">Transmembrane</keyword>
<dbReference type="InterPro" id="IPR029044">
    <property type="entry name" value="Nucleotide-diphossugar_trans"/>
</dbReference>
<dbReference type="InParanoid" id="E8MYZ0"/>
<dbReference type="HOGENOM" id="CLU_033536_9_0_0"/>
<protein>
    <recommendedName>
        <fullName evidence="4">dolichyl-phosphate beta-glucosyltransferase</fullName>
        <ecNumber evidence="4">2.4.1.117</ecNumber>
    </recommendedName>
</protein>
<dbReference type="InterPro" id="IPR035518">
    <property type="entry name" value="DPG_synthase"/>
</dbReference>
<dbReference type="KEGG" id="atm:ANT_00990"/>
<evidence type="ECO:0000313" key="15">
    <source>
        <dbReference type="Proteomes" id="UP000008922"/>
    </source>
</evidence>
<evidence type="ECO:0000256" key="3">
    <source>
        <dbReference type="ARBA" id="ARBA00006739"/>
    </source>
</evidence>
<keyword evidence="5 14" id="KW-0328">Glycosyltransferase</keyword>
<feature type="domain" description="Glycosyltransferase 2-like" evidence="13">
    <location>
        <begin position="14"/>
        <end position="180"/>
    </location>
</feature>
<dbReference type="Gene3D" id="3.90.550.10">
    <property type="entry name" value="Spore Coat Polysaccharide Biosynthesis Protein SpsA, Chain A"/>
    <property type="match status" value="1"/>
</dbReference>
<keyword evidence="15" id="KW-1185">Reference proteome</keyword>
<dbReference type="PANTHER" id="PTHR10859">
    <property type="entry name" value="GLYCOSYL TRANSFERASE"/>
    <property type="match status" value="1"/>
</dbReference>
<dbReference type="Pfam" id="PF00535">
    <property type="entry name" value="Glycos_transf_2"/>
    <property type="match status" value="1"/>
</dbReference>
<evidence type="ECO:0000256" key="4">
    <source>
        <dbReference type="ARBA" id="ARBA00012583"/>
    </source>
</evidence>
<evidence type="ECO:0000256" key="11">
    <source>
        <dbReference type="ARBA" id="ARBA00023136"/>
    </source>
</evidence>
<sequence>MFAGQATVSAPFLSIILPAHNEEHRLPPALESLHAFLSAQSFSFEVVVVENGSTDRTREVLAEYAARFPYLVPLTDERRGKGLAVQRGMLTARGQYRMFCDVDFSMPVEQISRFIPPALPGVEIAIASREAPGAVRYGEPVVRHIIGRGFNTLVRWVALPGLQDTQCGFKCFRGDIAERIFPLQTLHGWTFDVEVLFIARRLGYRVVEVPIPWYYNAESKIRVLRDSYAMFADLIRIRLNARRGMYDGAPASR</sequence>
<keyword evidence="11" id="KW-0472">Membrane</keyword>
<dbReference type="GO" id="GO:0004581">
    <property type="term" value="F:dolichyl-phosphate beta-glucosyltransferase activity"/>
    <property type="evidence" value="ECO:0007669"/>
    <property type="project" value="UniProtKB-EC"/>
</dbReference>
<evidence type="ECO:0000256" key="10">
    <source>
        <dbReference type="ARBA" id="ARBA00022989"/>
    </source>
</evidence>
<accession>E8MYZ0</accession>
<keyword evidence="6 14" id="KW-0808">Transferase</keyword>
<dbReference type="PANTHER" id="PTHR10859:SF91">
    <property type="entry name" value="DOLICHYL-PHOSPHATE BETA-GLUCOSYLTRANSFERASE"/>
    <property type="match status" value="1"/>
</dbReference>
<reference evidence="14 15" key="1">
    <citation type="submission" date="2010-12" db="EMBL/GenBank/DDBJ databases">
        <title>Whole genome sequence of Anaerolinea thermophila UNI-1.</title>
        <authorList>
            <person name="Narita-Yamada S."/>
            <person name="Kishi E."/>
            <person name="Watanabe Y."/>
            <person name="Takasaki K."/>
            <person name="Ankai A."/>
            <person name="Oguchi A."/>
            <person name="Fukui S."/>
            <person name="Takahashi M."/>
            <person name="Yashiro I."/>
            <person name="Hosoyama A."/>
            <person name="Sekiguchi Y."/>
            <person name="Hanada S."/>
            <person name="Fujita N."/>
        </authorList>
    </citation>
    <scope>NUCLEOTIDE SEQUENCE [LARGE SCALE GENOMIC DNA]</scope>
    <source>
        <strain evidence="15">DSM 14523 / JCM 11388 / NBRC 100420 / UNI-1</strain>
    </source>
</reference>
<comment type="subcellular location">
    <subcellularLocation>
        <location evidence="1">Endoplasmic reticulum membrane</location>
        <topology evidence="1">Single-pass membrane protein</topology>
    </subcellularLocation>
</comment>
<evidence type="ECO:0000256" key="12">
    <source>
        <dbReference type="ARBA" id="ARBA00045097"/>
    </source>
</evidence>
<comment type="similarity">
    <text evidence="3">Belongs to the glycosyltransferase 2 family.</text>
</comment>
<name>E8MYZ0_ANATU</name>
<evidence type="ECO:0000256" key="1">
    <source>
        <dbReference type="ARBA" id="ARBA00004389"/>
    </source>
</evidence>
<comment type="catalytic activity">
    <reaction evidence="12">
        <text>a di-trans,poly-cis-dolichyl phosphate + UDP-alpha-D-glucose = a di-trans,poly-cis-dolichyl beta-D-glucosyl phosphate + UDP</text>
        <dbReference type="Rhea" id="RHEA:15401"/>
        <dbReference type="Rhea" id="RHEA-COMP:19498"/>
        <dbReference type="Rhea" id="RHEA-COMP:19502"/>
        <dbReference type="ChEBI" id="CHEBI:57525"/>
        <dbReference type="ChEBI" id="CHEBI:57683"/>
        <dbReference type="ChEBI" id="CHEBI:58223"/>
        <dbReference type="ChEBI" id="CHEBI:58885"/>
        <dbReference type="EC" id="2.4.1.117"/>
    </reaction>
    <physiologicalReaction direction="left-to-right" evidence="12">
        <dbReference type="Rhea" id="RHEA:15402"/>
    </physiologicalReaction>
</comment>